<dbReference type="InterPro" id="IPR017423">
    <property type="entry name" value="TRM6"/>
</dbReference>
<keyword evidence="5" id="KW-0539">Nucleus</keyword>
<evidence type="ECO:0000256" key="3">
    <source>
        <dbReference type="ARBA" id="ARBA00021704"/>
    </source>
</evidence>
<proteinExistence type="inferred from homology"/>
<evidence type="ECO:0000256" key="1">
    <source>
        <dbReference type="ARBA" id="ARBA00004123"/>
    </source>
</evidence>
<dbReference type="PANTHER" id="PTHR12945:SF0">
    <property type="entry name" value="TRNA (ADENINE(58)-N(1))-METHYLTRANSFERASE NON-CATALYTIC SUBUNIT TRM6"/>
    <property type="match status" value="1"/>
</dbReference>
<dbReference type="Pfam" id="PF04189">
    <property type="entry name" value="Gcd10p"/>
    <property type="match status" value="1"/>
</dbReference>
<feature type="region of interest" description="Disordered" evidence="7">
    <location>
        <begin position="83"/>
        <end position="113"/>
    </location>
</feature>
<dbReference type="GO" id="GO:0030488">
    <property type="term" value="P:tRNA methylation"/>
    <property type="evidence" value="ECO:0007669"/>
    <property type="project" value="InterPro"/>
</dbReference>
<sequence>MHSYIRPFQHVALRLPSDATKIVKVEPNTLIFLGKYGSFPANQIIGRPFYLTFEILSTPGESNGSSLRIIPAAELHAESLITEGEGDGEGDEAEMNTDNPPMRTNRETVDDGSAQRMTLEEIEALKKESSGSGREIIAKLLESHSALDQKTAFSLAKYTLRKRKKYMKRFTALPLDVSLLTNYMLHEKDASKSLELRDELLGLLGCWGNVHHGGDASLDKAIASKPNGRYLVIDDTGGLVVAAMAERMGILYPHDGEDEGEQTSANEPTSHKPEEVDGLQNGEGNKSKDISAQRLARRGHMSARGNSITLIHSNMQANLSLLKYFGYDQDNASPSHPLYAHLKTVSWMQLLDPNADIIYSQEPPVIADAELATLKPNKRNAYHRKRSRWMRVRRVVDETRAGGFDGLIIASLSDPDSLLKHAVPLLAGSAPVAVYSPTIEPLTELMDLYSTARKTAFLNKKQELKERRQQRSSSADFQNTDFPELSEEFYIDPTLLLAPTIETSRVRPWQVLPGRTHPLMSGRGGAEGYIFHAIRVIPTQESIQAAGAASRKKRKTTVKDTPTTTADSGSATKVLPPLHTSPLLKSAIIAIGALDAARHASASIYRDQETPHFIALSSYSSSLRALQTALTDGDVTHREGVLWGIFFLGLFELMVDPSGEGWAKHMLSGSSRLLQLEGRRKLFTLRRIFFELFPIPEASRTLSYGVTTTLSQPDWLILRRYTSFATTGWDGLEIMPNPDLCI</sequence>
<evidence type="ECO:0000313" key="8">
    <source>
        <dbReference type="EMBL" id="KAA8642850.1"/>
    </source>
</evidence>
<evidence type="ECO:0000313" key="9">
    <source>
        <dbReference type="Proteomes" id="UP000324241"/>
    </source>
</evidence>
<dbReference type="Proteomes" id="UP000324241">
    <property type="component" value="Unassembled WGS sequence"/>
</dbReference>
<keyword evidence="8" id="KW-0808">Transferase</keyword>
<comment type="subcellular location">
    <subcellularLocation>
        <location evidence="1">Nucleus</location>
    </subcellularLocation>
</comment>
<evidence type="ECO:0000256" key="2">
    <source>
        <dbReference type="ARBA" id="ARBA00008320"/>
    </source>
</evidence>
<feature type="region of interest" description="Disordered" evidence="7">
    <location>
        <begin position="545"/>
        <end position="571"/>
    </location>
</feature>
<organism evidence="8 9">
    <name type="scientific">Aspergillus tanneri</name>
    <dbReference type="NCBI Taxonomy" id="1220188"/>
    <lineage>
        <taxon>Eukaryota</taxon>
        <taxon>Fungi</taxon>
        <taxon>Dikarya</taxon>
        <taxon>Ascomycota</taxon>
        <taxon>Pezizomycotina</taxon>
        <taxon>Eurotiomycetes</taxon>
        <taxon>Eurotiomycetidae</taxon>
        <taxon>Eurotiales</taxon>
        <taxon>Aspergillaceae</taxon>
        <taxon>Aspergillus</taxon>
        <taxon>Aspergillus subgen. Circumdati</taxon>
    </lineage>
</organism>
<gene>
    <name evidence="8" type="primary">TRM6</name>
    <name evidence="8" type="ORF">ATNIH1004_009603</name>
</gene>
<dbReference type="GO" id="GO:0031515">
    <property type="term" value="C:tRNA (m1A) methyltransferase complex"/>
    <property type="evidence" value="ECO:0007669"/>
    <property type="project" value="InterPro"/>
</dbReference>
<dbReference type="Pfam" id="PF11951">
    <property type="entry name" value="Fungal_trans_2"/>
    <property type="match status" value="1"/>
</dbReference>
<dbReference type="RefSeq" id="XP_033422212.1">
    <property type="nucleotide sequence ID" value="XM_033574194.1"/>
</dbReference>
<name>A0A5M9MBP0_9EURO</name>
<evidence type="ECO:0000256" key="7">
    <source>
        <dbReference type="SAM" id="MobiDB-lite"/>
    </source>
</evidence>
<dbReference type="EMBL" id="QUQM01000005">
    <property type="protein sequence ID" value="KAA8642850.1"/>
    <property type="molecule type" value="Genomic_DNA"/>
</dbReference>
<keyword evidence="4" id="KW-0819">tRNA processing</keyword>
<dbReference type="GeneID" id="54332305"/>
<feature type="compositionally biased region" description="Acidic residues" evidence="7">
    <location>
        <begin position="84"/>
        <end position="95"/>
    </location>
</feature>
<dbReference type="OrthoDB" id="10254665at2759"/>
<protein>
    <recommendedName>
        <fullName evidence="3">tRNA (adenine(58)-N(1))-methyltransferase non-catalytic subunit TRM6</fullName>
    </recommendedName>
    <alternativeName>
        <fullName evidence="6">tRNA(m1A58)-methyltransferase subunit TRM6</fullName>
    </alternativeName>
</protein>
<accession>A0A5M9MBP0</accession>
<evidence type="ECO:0000256" key="4">
    <source>
        <dbReference type="ARBA" id="ARBA00022694"/>
    </source>
</evidence>
<reference evidence="8 9" key="1">
    <citation type="submission" date="2019-08" db="EMBL/GenBank/DDBJ databases">
        <title>The genome sequence of a newly discovered highly antifungal drug resistant Aspergillus species, Aspergillus tanneri NIH 1004.</title>
        <authorList>
            <person name="Mounaud S."/>
            <person name="Singh I."/>
            <person name="Joardar V."/>
            <person name="Pakala S."/>
            <person name="Pakala S."/>
            <person name="Venepally P."/>
            <person name="Chung J.K."/>
            <person name="Losada L."/>
            <person name="Nierman W.C."/>
        </authorList>
    </citation>
    <scope>NUCLEOTIDE SEQUENCE [LARGE SCALE GENOMIC DNA]</scope>
    <source>
        <strain evidence="8 9">NIH1004</strain>
    </source>
</reference>
<evidence type="ECO:0000256" key="6">
    <source>
        <dbReference type="ARBA" id="ARBA00032319"/>
    </source>
</evidence>
<evidence type="ECO:0000256" key="5">
    <source>
        <dbReference type="ARBA" id="ARBA00023242"/>
    </source>
</evidence>
<comment type="caution">
    <text evidence="8">The sequence shown here is derived from an EMBL/GenBank/DDBJ whole genome shotgun (WGS) entry which is preliminary data.</text>
</comment>
<dbReference type="VEuPathDB" id="FungiDB:EYZ11_008007"/>
<comment type="similarity">
    <text evidence="2">Belongs to the TRM6/GCD10 family.</text>
</comment>
<dbReference type="InterPro" id="IPR021858">
    <property type="entry name" value="Fun_TF"/>
</dbReference>
<keyword evidence="8" id="KW-0489">Methyltransferase</keyword>
<feature type="region of interest" description="Disordered" evidence="7">
    <location>
        <begin position="253"/>
        <end position="298"/>
    </location>
</feature>
<dbReference type="PANTHER" id="PTHR12945">
    <property type="entry name" value="TRANSLATION INITIATION FACTOR EIF3-RELATED"/>
    <property type="match status" value="1"/>
</dbReference>
<dbReference type="AlphaFoldDB" id="A0A5M9MBP0"/>
<dbReference type="GO" id="GO:0005634">
    <property type="term" value="C:nucleus"/>
    <property type="evidence" value="ECO:0007669"/>
    <property type="project" value="UniProtKB-SubCell"/>
</dbReference>
<dbReference type="GO" id="GO:0008168">
    <property type="term" value="F:methyltransferase activity"/>
    <property type="evidence" value="ECO:0007669"/>
    <property type="project" value="UniProtKB-KW"/>
</dbReference>